<name>A0A2P2L724_RHIMU</name>
<feature type="region of interest" description="Disordered" evidence="1">
    <location>
        <begin position="42"/>
        <end position="68"/>
    </location>
</feature>
<protein>
    <submittedName>
        <fullName evidence="2">Uncharacterized protein</fullName>
    </submittedName>
</protein>
<proteinExistence type="predicted"/>
<feature type="region of interest" description="Disordered" evidence="1">
    <location>
        <begin position="87"/>
        <end position="108"/>
    </location>
</feature>
<evidence type="ECO:0000256" key="1">
    <source>
        <dbReference type="SAM" id="MobiDB-lite"/>
    </source>
</evidence>
<reference evidence="2" key="1">
    <citation type="submission" date="2018-02" db="EMBL/GenBank/DDBJ databases">
        <title>Rhizophora mucronata_Transcriptome.</title>
        <authorList>
            <person name="Meera S.P."/>
            <person name="Sreeshan A."/>
            <person name="Augustine A."/>
        </authorList>
    </citation>
    <scope>NUCLEOTIDE SEQUENCE</scope>
    <source>
        <tissue evidence="2">Leaf</tissue>
    </source>
</reference>
<dbReference type="EMBL" id="GGEC01033296">
    <property type="protein sequence ID" value="MBX13780.1"/>
    <property type="molecule type" value="Transcribed_RNA"/>
</dbReference>
<accession>A0A2P2L724</accession>
<dbReference type="AlphaFoldDB" id="A0A2P2L724"/>
<evidence type="ECO:0000313" key="2">
    <source>
        <dbReference type="EMBL" id="MBX13780.1"/>
    </source>
</evidence>
<sequence length="114" mass="12301">MPPVVPIKLCMLIINYSLHLSKLILFCNISSCIHENKLTIMDDGKDQKDGNLGSSSPAATENRMPSPDGPYVMASWISNDHGIISRAKQDAESTTRGRGRGSGEGTSCTCCNIM</sequence>
<organism evidence="2">
    <name type="scientific">Rhizophora mucronata</name>
    <name type="common">Asiatic mangrove</name>
    <dbReference type="NCBI Taxonomy" id="61149"/>
    <lineage>
        <taxon>Eukaryota</taxon>
        <taxon>Viridiplantae</taxon>
        <taxon>Streptophyta</taxon>
        <taxon>Embryophyta</taxon>
        <taxon>Tracheophyta</taxon>
        <taxon>Spermatophyta</taxon>
        <taxon>Magnoliopsida</taxon>
        <taxon>eudicotyledons</taxon>
        <taxon>Gunneridae</taxon>
        <taxon>Pentapetalae</taxon>
        <taxon>rosids</taxon>
        <taxon>fabids</taxon>
        <taxon>Malpighiales</taxon>
        <taxon>Rhizophoraceae</taxon>
        <taxon>Rhizophora</taxon>
    </lineage>
</organism>